<sequence length="94" mass="9768">MLVAVQLTDAARELEDGGGDVVLNRDHVASVDTKTGLTLFQAAACELLRLPRAVQSSVDGNCISNGGECLDSKDCCSGVCVAHLPFPPVPGRCI</sequence>
<evidence type="ECO:0008006" key="3">
    <source>
        <dbReference type="Google" id="ProtNLM"/>
    </source>
</evidence>
<accession>A0ABP1A2X4</accession>
<proteinExistence type="predicted"/>
<evidence type="ECO:0000313" key="1">
    <source>
        <dbReference type="EMBL" id="CAK9857290.1"/>
    </source>
</evidence>
<gene>
    <name evidence="1" type="ORF">CSSPJE1EN2_LOCUS285</name>
</gene>
<keyword evidence="2" id="KW-1185">Reference proteome</keyword>
<evidence type="ECO:0000313" key="2">
    <source>
        <dbReference type="Proteomes" id="UP001497522"/>
    </source>
</evidence>
<dbReference type="EMBL" id="OZ023702">
    <property type="protein sequence ID" value="CAK9857290.1"/>
    <property type="molecule type" value="Genomic_DNA"/>
</dbReference>
<organism evidence="1 2">
    <name type="scientific">Sphagnum jensenii</name>
    <dbReference type="NCBI Taxonomy" id="128206"/>
    <lineage>
        <taxon>Eukaryota</taxon>
        <taxon>Viridiplantae</taxon>
        <taxon>Streptophyta</taxon>
        <taxon>Embryophyta</taxon>
        <taxon>Bryophyta</taxon>
        <taxon>Sphagnophytina</taxon>
        <taxon>Sphagnopsida</taxon>
        <taxon>Sphagnales</taxon>
        <taxon>Sphagnaceae</taxon>
        <taxon>Sphagnum</taxon>
    </lineage>
</organism>
<dbReference type="Proteomes" id="UP001497522">
    <property type="component" value="Chromosome 1"/>
</dbReference>
<protein>
    <recommendedName>
        <fullName evidence="3">WAP domain-containing protein</fullName>
    </recommendedName>
</protein>
<reference evidence="1 2" key="1">
    <citation type="submission" date="2024-03" db="EMBL/GenBank/DDBJ databases">
        <authorList>
            <consortium name="ELIXIR-Norway"/>
            <consortium name="Elixir Norway"/>
        </authorList>
    </citation>
    <scope>NUCLEOTIDE SEQUENCE [LARGE SCALE GENOMIC DNA]</scope>
</reference>
<name>A0ABP1A2X4_9BRYO</name>